<comment type="caution">
    <text evidence="2">The sequence shown here is derived from an EMBL/GenBank/DDBJ whole genome shotgun (WGS) entry which is preliminary data.</text>
</comment>
<feature type="region of interest" description="Disordered" evidence="1">
    <location>
        <begin position="1"/>
        <end position="20"/>
    </location>
</feature>
<evidence type="ECO:0000313" key="2">
    <source>
        <dbReference type="EMBL" id="CAB3231960.1"/>
    </source>
</evidence>
<reference evidence="2 3" key="1">
    <citation type="submission" date="2020-04" db="EMBL/GenBank/DDBJ databases">
        <authorList>
            <person name="Wallbank WR R."/>
            <person name="Pardo Diaz C."/>
            <person name="Kozak K."/>
            <person name="Martin S."/>
            <person name="Jiggins C."/>
            <person name="Moest M."/>
            <person name="Warren A I."/>
            <person name="Byers J.R.P. K."/>
            <person name="Montejo-Kovacevich G."/>
            <person name="Yen C E."/>
        </authorList>
    </citation>
    <scope>NUCLEOTIDE SEQUENCE [LARGE SCALE GENOMIC DNA]</scope>
</reference>
<dbReference type="Proteomes" id="UP000494256">
    <property type="component" value="Unassembled WGS sequence"/>
</dbReference>
<evidence type="ECO:0000256" key="1">
    <source>
        <dbReference type="SAM" id="MobiDB-lite"/>
    </source>
</evidence>
<dbReference type="EMBL" id="CADEBD010000289">
    <property type="protein sequence ID" value="CAB3231960.1"/>
    <property type="molecule type" value="Genomic_DNA"/>
</dbReference>
<protein>
    <submittedName>
        <fullName evidence="2">Uncharacterized protein</fullName>
    </submittedName>
</protein>
<name>A0A8S0ZHG1_ARCPL</name>
<proteinExistence type="predicted"/>
<evidence type="ECO:0000313" key="3">
    <source>
        <dbReference type="Proteomes" id="UP000494256"/>
    </source>
</evidence>
<dbReference type="OrthoDB" id="10061449at2759"/>
<dbReference type="AlphaFoldDB" id="A0A8S0ZHG1"/>
<gene>
    <name evidence="2" type="ORF">APLA_LOCUS5445</name>
</gene>
<accession>A0A8S0ZHG1</accession>
<sequence length="154" mass="18469">MREMLMRQINKQRKIQAKPSTGEKVDNLIKSIDEDKREEVKKKILFGEIISNNLRDGFKVLRKKEKREFSDIVMRDKDRFKKHKVLVKSLNKKRITKEANGTAILESLCCDIHNEECLNRTCEVCRNRVVNYEEFNNEEQINYYQWCAQKEPKM</sequence>
<organism evidence="2 3">
    <name type="scientific">Arctia plantaginis</name>
    <name type="common">Wood tiger moth</name>
    <name type="synonym">Phalaena plantaginis</name>
    <dbReference type="NCBI Taxonomy" id="874455"/>
    <lineage>
        <taxon>Eukaryota</taxon>
        <taxon>Metazoa</taxon>
        <taxon>Ecdysozoa</taxon>
        <taxon>Arthropoda</taxon>
        <taxon>Hexapoda</taxon>
        <taxon>Insecta</taxon>
        <taxon>Pterygota</taxon>
        <taxon>Neoptera</taxon>
        <taxon>Endopterygota</taxon>
        <taxon>Lepidoptera</taxon>
        <taxon>Glossata</taxon>
        <taxon>Ditrysia</taxon>
        <taxon>Noctuoidea</taxon>
        <taxon>Erebidae</taxon>
        <taxon>Arctiinae</taxon>
        <taxon>Arctia</taxon>
    </lineage>
</organism>